<gene>
    <name evidence="1" type="ORF">LSTR_LSTR014618</name>
</gene>
<feature type="non-terminal residue" evidence="1">
    <location>
        <position position="203"/>
    </location>
</feature>
<evidence type="ECO:0000313" key="1">
    <source>
        <dbReference type="EMBL" id="RZF36194.1"/>
    </source>
</evidence>
<dbReference type="InParanoid" id="A0A482WRM6"/>
<keyword evidence="2" id="KW-1185">Reference proteome</keyword>
<feature type="non-terminal residue" evidence="1">
    <location>
        <position position="1"/>
    </location>
</feature>
<protein>
    <submittedName>
        <fullName evidence="1">Uncharacterized protein</fullName>
    </submittedName>
</protein>
<dbReference type="EMBL" id="QKKF02026844">
    <property type="protein sequence ID" value="RZF36194.1"/>
    <property type="molecule type" value="Genomic_DNA"/>
</dbReference>
<dbReference type="Proteomes" id="UP000291343">
    <property type="component" value="Unassembled WGS sequence"/>
</dbReference>
<organism evidence="1 2">
    <name type="scientific">Laodelphax striatellus</name>
    <name type="common">Small brown planthopper</name>
    <name type="synonym">Delphax striatella</name>
    <dbReference type="NCBI Taxonomy" id="195883"/>
    <lineage>
        <taxon>Eukaryota</taxon>
        <taxon>Metazoa</taxon>
        <taxon>Ecdysozoa</taxon>
        <taxon>Arthropoda</taxon>
        <taxon>Hexapoda</taxon>
        <taxon>Insecta</taxon>
        <taxon>Pterygota</taxon>
        <taxon>Neoptera</taxon>
        <taxon>Paraneoptera</taxon>
        <taxon>Hemiptera</taxon>
        <taxon>Auchenorrhyncha</taxon>
        <taxon>Fulgoroidea</taxon>
        <taxon>Delphacidae</taxon>
        <taxon>Criomorphinae</taxon>
        <taxon>Laodelphax</taxon>
    </lineage>
</organism>
<dbReference type="InterPro" id="IPR036282">
    <property type="entry name" value="Glutathione-S-Trfase_C_sf"/>
</dbReference>
<sequence length="203" mass="22869">KEAKTQNGDKKAKNSVKVEKSPESVLHLMSLAELNLFFESNSYCDGYVPSCVDSSLYSTVSSRNVPNTYPHLLRWLRHMKSFSMPFTQKKENPGDEGAEVPASIDVVQLDVEALKPLTVNQLKKVRTMVDDKMKSVSRLFKMNIYQLIYNNDFGLQDENAVVCTYGDVNVRKKYSHFDLIHMIDGVDSEAGAITAGGRGYYLK</sequence>
<proteinExistence type="predicted"/>
<name>A0A482WRM6_LAOST</name>
<dbReference type="AlphaFoldDB" id="A0A482WRM6"/>
<dbReference type="OrthoDB" id="10264585at2759"/>
<dbReference type="STRING" id="195883.A0A482WRM6"/>
<dbReference type="SMR" id="A0A482WRM6"/>
<comment type="caution">
    <text evidence="1">The sequence shown here is derived from an EMBL/GenBank/DDBJ whole genome shotgun (WGS) entry which is preliminary data.</text>
</comment>
<reference evidence="1 2" key="1">
    <citation type="journal article" date="2017" name="Gigascience">
        <title>Genome sequence of the small brown planthopper, Laodelphax striatellus.</title>
        <authorList>
            <person name="Zhu J."/>
            <person name="Jiang F."/>
            <person name="Wang X."/>
            <person name="Yang P."/>
            <person name="Bao Y."/>
            <person name="Zhao W."/>
            <person name="Wang W."/>
            <person name="Lu H."/>
            <person name="Wang Q."/>
            <person name="Cui N."/>
            <person name="Li J."/>
            <person name="Chen X."/>
            <person name="Luo L."/>
            <person name="Yu J."/>
            <person name="Kang L."/>
            <person name="Cui F."/>
        </authorList>
    </citation>
    <scope>NUCLEOTIDE SEQUENCE [LARGE SCALE GENOMIC DNA]</scope>
    <source>
        <strain evidence="1">Lst14</strain>
    </source>
</reference>
<dbReference type="SUPFAM" id="SSF47616">
    <property type="entry name" value="GST C-terminal domain-like"/>
    <property type="match status" value="1"/>
</dbReference>
<evidence type="ECO:0000313" key="2">
    <source>
        <dbReference type="Proteomes" id="UP000291343"/>
    </source>
</evidence>
<accession>A0A482WRM6</accession>